<dbReference type="PROSITE" id="PS00092">
    <property type="entry name" value="N6_MTASE"/>
    <property type="match status" value="1"/>
</dbReference>
<proteinExistence type="inferred from homology"/>
<comment type="similarity">
    <text evidence="3">Belongs to the MT-A70-like family.</text>
</comment>
<evidence type="ECO:0000256" key="2">
    <source>
        <dbReference type="ARBA" id="ARBA00023242"/>
    </source>
</evidence>
<dbReference type="OMA" id="GMGMGQW"/>
<feature type="region of interest" description="Disordered" evidence="4">
    <location>
        <begin position="52"/>
        <end position="86"/>
    </location>
</feature>
<evidence type="ECO:0000313" key="6">
    <source>
        <dbReference type="Proteomes" id="UP000054270"/>
    </source>
</evidence>
<dbReference type="PANTHER" id="PTHR13107:SF0">
    <property type="entry name" value="N6-ADENOSINE-METHYLTRANSFERASE NON-CATALYTIC SUBUNIT"/>
    <property type="match status" value="1"/>
</dbReference>
<comment type="subcellular location">
    <subcellularLocation>
        <location evidence="1">Nucleus</location>
    </subcellularLocation>
</comment>
<dbReference type="AlphaFoldDB" id="A0A0D2PQJ7"/>
<dbReference type="GO" id="GO:0003729">
    <property type="term" value="F:mRNA binding"/>
    <property type="evidence" value="ECO:0007669"/>
    <property type="project" value="TreeGrafter"/>
</dbReference>
<evidence type="ECO:0000313" key="5">
    <source>
        <dbReference type="EMBL" id="KJA22130.1"/>
    </source>
</evidence>
<dbReference type="GO" id="GO:0008168">
    <property type="term" value="F:methyltransferase activity"/>
    <property type="evidence" value="ECO:0007669"/>
    <property type="project" value="InterPro"/>
</dbReference>
<evidence type="ECO:0000256" key="3">
    <source>
        <dbReference type="PROSITE-ProRule" id="PRU00489"/>
    </source>
</evidence>
<dbReference type="PROSITE" id="PS51143">
    <property type="entry name" value="MT_A70"/>
    <property type="match status" value="1"/>
</dbReference>
<dbReference type="Proteomes" id="UP000054270">
    <property type="component" value="Unassembled WGS sequence"/>
</dbReference>
<accession>A0A0D2PQJ7</accession>
<protein>
    <recommendedName>
        <fullName evidence="7">MT-A70-domain-containing protein</fullName>
    </recommendedName>
</protein>
<dbReference type="Pfam" id="PF05063">
    <property type="entry name" value="MT-A70"/>
    <property type="match status" value="1"/>
</dbReference>
<dbReference type="SUPFAM" id="SSF53335">
    <property type="entry name" value="S-adenosyl-L-methionine-dependent methyltransferases"/>
    <property type="match status" value="1"/>
</dbReference>
<gene>
    <name evidence="5" type="ORF">HYPSUDRAFT_139562</name>
</gene>
<feature type="compositionally biased region" description="Low complexity" evidence="4">
    <location>
        <begin position="429"/>
        <end position="441"/>
    </location>
</feature>
<organism evidence="5 6">
    <name type="scientific">Hypholoma sublateritium (strain FD-334 SS-4)</name>
    <dbReference type="NCBI Taxonomy" id="945553"/>
    <lineage>
        <taxon>Eukaryota</taxon>
        <taxon>Fungi</taxon>
        <taxon>Dikarya</taxon>
        <taxon>Basidiomycota</taxon>
        <taxon>Agaricomycotina</taxon>
        <taxon>Agaricomycetes</taxon>
        <taxon>Agaricomycetidae</taxon>
        <taxon>Agaricales</taxon>
        <taxon>Agaricineae</taxon>
        <taxon>Strophariaceae</taxon>
        <taxon>Hypholoma</taxon>
    </lineage>
</organism>
<name>A0A0D2PQJ7_HYPSF</name>
<dbReference type="InterPro" id="IPR002052">
    <property type="entry name" value="DNA_methylase_N6_adenine_CS"/>
</dbReference>
<dbReference type="PROSITE" id="PS51592">
    <property type="entry name" value="SAM_MTA70L_2"/>
    <property type="match status" value="1"/>
</dbReference>
<dbReference type="InterPro" id="IPR007757">
    <property type="entry name" value="MT-A70-like"/>
</dbReference>
<dbReference type="OrthoDB" id="14833at2759"/>
<dbReference type="InterPro" id="IPR045123">
    <property type="entry name" value="METTL14-like"/>
</dbReference>
<evidence type="ECO:0000256" key="4">
    <source>
        <dbReference type="SAM" id="MobiDB-lite"/>
    </source>
</evidence>
<dbReference type="EMBL" id="KN817552">
    <property type="protein sequence ID" value="KJA22130.1"/>
    <property type="molecule type" value="Genomic_DNA"/>
</dbReference>
<keyword evidence="6" id="KW-1185">Reference proteome</keyword>
<evidence type="ECO:0008006" key="7">
    <source>
        <dbReference type="Google" id="ProtNLM"/>
    </source>
</evidence>
<feature type="compositionally biased region" description="Pro residues" evidence="4">
    <location>
        <begin position="57"/>
        <end position="75"/>
    </location>
</feature>
<feature type="region of interest" description="Disordered" evidence="4">
    <location>
        <begin position="410"/>
        <end position="441"/>
    </location>
</feature>
<dbReference type="PANTHER" id="PTHR13107">
    <property type="entry name" value="N6-ADENOSINE-METHYLTRANSFERASE NON-CATALYTIC SUBUNIT"/>
    <property type="match status" value="1"/>
</dbReference>
<dbReference type="STRING" id="945553.A0A0D2PQJ7"/>
<dbReference type="GO" id="GO:0005634">
    <property type="term" value="C:nucleus"/>
    <property type="evidence" value="ECO:0007669"/>
    <property type="project" value="UniProtKB-SubCell"/>
</dbReference>
<reference evidence="6" key="1">
    <citation type="submission" date="2014-04" db="EMBL/GenBank/DDBJ databases">
        <title>Evolutionary Origins and Diversification of the Mycorrhizal Mutualists.</title>
        <authorList>
            <consortium name="DOE Joint Genome Institute"/>
            <consortium name="Mycorrhizal Genomics Consortium"/>
            <person name="Kohler A."/>
            <person name="Kuo A."/>
            <person name="Nagy L.G."/>
            <person name="Floudas D."/>
            <person name="Copeland A."/>
            <person name="Barry K.W."/>
            <person name="Cichocki N."/>
            <person name="Veneault-Fourrey C."/>
            <person name="LaButti K."/>
            <person name="Lindquist E.A."/>
            <person name="Lipzen A."/>
            <person name="Lundell T."/>
            <person name="Morin E."/>
            <person name="Murat C."/>
            <person name="Riley R."/>
            <person name="Ohm R."/>
            <person name="Sun H."/>
            <person name="Tunlid A."/>
            <person name="Henrissat B."/>
            <person name="Grigoriev I.V."/>
            <person name="Hibbett D.S."/>
            <person name="Martin F."/>
        </authorList>
    </citation>
    <scope>NUCLEOTIDE SEQUENCE [LARGE SCALE GENOMIC DNA]</scope>
    <source>
        <strain evidence="6">FD-334 SS-4</strain>
    </source>
</reference>
<dbReference type="GO" id="GO:0036396">
    <property type="term" value="C:RNA N6-methyladenosine methyltransferase complex"/>
    <property type="evidence" value="ECO:0007669"/>
    <property type="project" value="UniProtKB-ARBA"/>
</dbReference>
<dbReference type="InterPro" id="IPR029063">
    <property type="entry name" value="SAM-dependent_MTases_sf"/>
</dbReference>
<keyword evidence="2" id="KW-0539">Nucleus</keyword>
<sequence length="683" mass="72573">MSAMAIESTVQALAEANELLAAHAAFILRVRSSQKQRREKLLVVQSPPNELLDLPLIPTPQPSPPLESSPPPSPAPERDIRPDLPPAKRARAVRYSNYVPEEETIRNDYSQRYVDGGEWPQNWVIGAEPELRFEEYPKQQRLLKLKKASVNEYALPPLHLPFSELKSLHSSKFDVILIDPPFSSTFTWDHLQEINIPSLAGDPSFVFLWVGSGAGEGLERGREVLAKWGYRRCEDVVWVKTNKTTNRGPGMDPPTTSLLTRTKQHCLMGIRGTVRRSTDSWFVHCNVDTDVIIWEGDPADPTRKPPEMYTLIENFCLGFRRLEVFGKLSSLRRGWVTALAPGQEEHLPANGTLQIEEEDGGLAARWAQESWEEGIRQLAANSSAITSGNNAGNIGIPKPVVPMSAEIDSLRPKSPVRGGQGNNQHHHNNSGNGPNNGSAQQQTMAISMSGPPRFNSGGGAANRGTNAGFANLASTPMNMQNQMMGQNALMGQPMMGMNPMGMGMGNMDDFMGGWPPMMGPMAGMGVGATSHGATGGMGGSGAGLPARAMNAGGALTGMGAHGMGLAGAGNMAPGIGTAQGLNGIPMHMMGQMGMGTPFGGQGAGGVGGGNFGSGGMQMFNGPGSMNAWAGDQGQFGMEGGWVEGDGRGMMGANMPGMLSGMGMGNMNMGGMGMNQQWGGSGNY</sequence>
<evidence type="ECO:0000256" key="1">
    <source>
        <dbReference type="ARBA" id="ARBA00004123"/>
    </source>
</evidence>
<dbReference type="GO" id="GO:0032259">
    <property type="term" value="P:methylation"/>
    <property type="evidence" value="ECO:0007669"/>
    <property type="project" value="InterPro"/>
</dbReference>